<dbReference type="PANTHER" id="PTHR11245:SF6">
    <property type="entry name" value="DUF19 DOMAIN-CONTAINING PROTEIN"/>
    <property type="match status" value="1"/>
</dbReference>
<organism evidence="8">
    <name type="scientific">Onchocerca ochengi</name>
    <name type="common">Filarial nematode worm</name>
    <dbReference type="NCBI Taxonomy" id="42157"/>
    <lineage>
        <taxon>Eukaryota</taxon>
        <taxon>Metazoa</taxon>
        <taxon>Ecdysozoa</taxon>
        <taxon>Nematoda</taxon>
        <taxon>Chromadorea</taxon>
        <taxon>Rhabditida</taxon>
        <taxon>Spirurina</taxon>
        <taxon>Spiruromorpha</taxon>
        <taxon>Filarioidea</taxon>
        <taxon>Onchocercidae</taxon>
        <taxon>Onchocerca</taxon>
    </lineage>
</organism>
<dbReference type="PANTHER" id="PTHR11245">
    <property type="entry name" value="STANNIOCALCIN"/>
    <property type="match status" value="1"/>
</dbReference>
<evidence type="ECO:0000313" key="8">
    <source>
        <dbReference type="WBParaSite" id="nOo.2.0.1.t01175-RA"/>
    </source>
</evidence>
<evidence type="ECO:0000256" key="5">
    <source>
        <dbReference type="SAM" id="MobiDB-lite"/>
    </source>
</evidence>
<feature type="compositionally biased region" description="Polar residues" evidence="5">
    <location>
        <begin position="703"/>
        <end position="721"/>
    </location>
</feature>
<dbReference type="GO" id="GO:0005179">
    <property type="term" value="F:hormone activity"/>
    <property type="evidence" value="ECO:0007669"/>
    <property type="project" value="UniProtKB-KW"/>
</dbReference>
<dbReference type="Proteomes" id="UP000271087">
    <property type="component" value="Unassembled WGS sequence"/>
</dbReference>
<accession>A0A182DZQ9</accession>
<reference evidence="6 7" key="2">
    <citation type="submission" date="2018-08" db="EMBL/GenBank/DDBJ databases">
        <authorList>
            <person name="Laetsch R D."/>
            <person name="Stevens L."/>
            <person name="Kumar S."/>
            <person name="Blaxter L. M."/>
        </authorList>
    </citation>
    <scope>NUCLEOTIDE SEQUENCE [LARGE SCALE GENOMIC DNA]</scope>
</reference>
<dbReference type="EMBL" id="UYRW01000139">
    <property type="protein sequence ID" value="VDK63616.1"/>
    <property type="molecule type" value="Genomic_DNA"/>
</dbReference>
<dbReference type="OrthoDB" id="5805553at2759"/>
<keyword evidence="4" id="KW-1015">Disulfide bond</keyword>
<dbReference type="STRING" id="42157.A0A182DZQ9"/>
<feature type="region of interest" description="Disordered" evidence="5">
    <location>
        <begin position="230"/>
        <end position="273"/>
    </location>
</feature>
<name>A0A182DZQ9_ONCOC</name>
<feature type="region of interest" description="Disordered" evidence="5">
    <location>
        <begin position="696"/>
        <end position="737"/>
    </location>
</feature>
<proteinExistence type="inferred from homology"/>
<dbReference type="GO" id="GO:0005615">
    <property type="term" value="C:extracellular space"/>
    <property type="evidence" value="ECO:0007669"/>
    <property type="project" value="TreeGrafter"/>
</dbReference>
<evidence type="ECO:0000256" key="4">
    <source>
        <dbReference type="ARBA" id="ARBA00023157"/>
    </source>
</evidence>
<reference evidence="8" key="1">
    <citation type="submission" date="2016-06" db="UniProtKB">
        <authorList>
            <consortium name="WormBaseParasite"/>
        </authorList>
    </citation>
    <scope>IDENTIFICATION</scope>
</reference>
<dbReference type="GO" id="GO:0006874">
    <property type="term" value="P:intracellular calcium ion homeostasis"/>
    <property type="evidence" value="ECO:0007669"/>
    <property type="project" value="TreeGrafter"/>
</dbReference>
<evidence type="ECO:0000256" key="1">
    <source>
        <dbReference type="ARBA" id="ARBA00008693"/>
    </source>
</evidence>
<comment type="similarity">
    <text evidence="1">Belongs to the stanniocalcin family.</text>
</comment>
<dbReference type="AlphaFoldDB" id="A0A182DZQ9"/>
<evidence type="ECO:0000313" key="7">
    <source>
        <dbReference type="Proteomes" id="UP000271087"/>
    </source>
</evidence>
<dbReference type="WBParaSite" id="nOo.2.0.1.t01175-RA">
    <property type="protein sequence ID" value="nOo.2.0.1.t01175-RA"/>
    <property type="gene ID" value="nOo.2.0.1.g01175"/>
</dbReference>
<evidence type="ECO:0000256" key="2">
    <source>
        <dbReference type="ARBA" id="ARBA00011748"/>
    </source>
</evidence>
<feature type="compositionally biased region" description="Acidic residues" evidence="5">
    <location>
        <begin position="727"/>
        <end position="736"/>
    </location>
</feature>
<sequence length="1135" mass="128276">MGLGYVADIVVTHTDIDMKQMLVEQGCRRNFVYMFTFRFKIWKIPLQTCINRNRLASWGKKRLNEEPDIGEISKRRYRIPGFTPFKQVEIPASWKLESRKLREAVRTSVAHCHYDDPSKRERLGNAVFEALSGQKTMKAAATTYEANHYVPFTTLQTYFHRSRARMAKIMSDSDNALPEQIQIPLTLSSSDMGNALAEEKISPVESKKSKRLDSLLDVLVGKVVGSDTWVNGSTPPSDFSPRKVGSSKRKPKEVHRITSSTTKNGSLEDDCESPDWFSDQSQVTCDIMQNRPVKTINTKSDEVTTKYSLEEVMAIIRSVISDSSLDENTKKSLRGIIGRILDKSLNINDMCTFLRLDSALTDSNVYRVDQLLKFPDKNETDFEKAAKNKNHALYLSSESQNCECLDKIEKCVNDVCRFSHYPALQKEALRKAVAMVLRGEYSVSGAASIMELPTSTVHPYVHRARAALETFLPQQAETSSRETTADECILRSSSVSKEVEIVISDLMKISSYDLNGQRKLHDALSEVLTKDVPVTEVSSKYGIAVSAFQPYITKARVLLGQSPYPTSSNIRETPMKLDAKLPNNNEKRPDEENDFSKMLMFDSTESSLRNISIGDAIFTNEAYAPPSFYPSIAKCFSKHEKRYNVGNLLTKADESTSDCPHTENLQSNAIDGLNSCSDEFDDASHIQPNIDKIRPRRGRRTENINATSPEEMEPSSNNTIVSRVENGSDDSNDEFDGLPRSIRGVAKLLSDTKLDKLSTKDYAGTPENLAIKIDKVLRQYRFRGDRKKMRDGILEVLYKSKTLSEACKGNSLAPTTLSTYVRLVKVLINTEKTGMKGRLVITSSCSSKITPADIENGQDFGILSAESTNNTCFEQLTKKQTLPMESTSSTEEDTKIDTELLIQNVNVMMLHSKPLMNNLESFYKVLISYLIEQQYRRSEEAQEKMRASLEYVLLDGLSVTEALKVHKGPTEHVLQVYLNRCREANRCIKTEFPNFKSSIAQAISKNCVNSKQDIGGCVSTVQMHNNKAGITKNSTMKRSSKRLQRKENNESMAMESTVGTLKHLNLIFSEDFRKPLYNYLKELNGVNFPIEDSLIIGLAKMIIDEFPMKERIFFADTVWDQWLTNYRKEHPEFKE</sequence>
<evidence type="ECO:0000256" key="3">
    <source>
        <dbReference type="ARBA" id="ARBA00022702"/>
    </source>
</evidence>
<evidence type="ECO:0000313" key="6">
    <source>
        <dbReference type="EMBL" id="VDK63616.1"/>
    </source>
</evidence>
<gene>
    <name evidence="6" type="ORF">NOO_LOCUS1175</name>
</gene>
<protein>
    <submittedName>
        <fullName evidence="8">HTH psq-type domain-containing protein</fullName>
    </submittedName>
</protein>
<dbReference type="InterPro" id="IPR004978">
    <property type="entry name" value="Stanniocalcin"/>
</dbReference>
<keyword evidence="3" id="KW-0372">Hormone</keyword>
<comment type="subunit">
    <text evidence="2">Homodimer; disulfide-linked.</text>
</comment>
<keyword evidence="7" id="KW-1185">Reference proteome</keyword>